<dbReference type="InterPro" id="IPR028994">
    <property type="entry name" value="Integrin_alpha_N"/>
</dbReference>
<sequence length="135" mass="14429">MEAVMKITPLLAIAGLVIKGGTLQGAQLFTDVTAASGIKVNLEKRPGHPEYGTQRPHGVAVEDFDGDGLQDILLVCFGEPYVQLFRNAGGMKFVDVTKGSGLEIFKGWGTGAAVGDFNRDGKLDVYLTSVAWEKE</sequence>
<gene>
    <name evidence="2" type="ORF">METZ01_LOCUS316092</name>
</gene>
<dbReference type="SUPFAM" id="SSF69318">
    <property type="entry name" value="Integrin alpha N-terminal domain"/>
    <property type="match status" value="1"/>
</dbReference>
<name>A0A382NRY6_9ZZZZ</name>
<keyword evidence="1" id="KW-0732">Signal</keyword>
<evidence type="ECO:0008006" key="3">
    <source>
        <dbReference type="Google" id="ProtNLM"/>
    </source>
</evidence>
<dbReference type="AlphaFoldDB" id="A0A382NRY6"/>
<dbReference type="Gene3D" id="2.130.10.130">
    <property type="entry name" value="Integrin alpha, N-terminal"/>
    <property type="match status" value="1"/>
</dbReference>
<proteinExistence type="predicted"/>
<feature type="non-terminal residue" evidence="2">
    <location>
        <position position="135"/>
    </location>
</feature>
<evidence type="ECO:0000313" key="2">
    <source>
        <dbReference type="EMBL" id="SVC63238.1"/>
    </source>
</evidence>
<dbReference type="InterPro" id="IPR013517">
    <property type="entry name" value="FG-GAP"/>
</dbReference>
<protein>
    <recommendedName>
        <fullName evidence="3">ASPIC/UnbV domain-containing protein</fullName>
    </recommendedName>
</protein>
<dbReference type="Pfam" id="PF13517">
    <property type="entry name" value="FG-GAP_3"/>
    <property type="match status" value="1"/>
</dbReference>
<evidence type="ECO:0000256" key="1">
    <source>
        <dbReference type="ARBA" id="ARBA00022729"/>
    </source>
</evidence>
<reference evidence="2" key="1">
    <citation type="submission" date="2018-05" db="EMBL/GenBank/DDBJ databases">
        <authorList>
            <person name="Lanie J.A."/>
            <person name="Ng W.-L."/>
            <person name="Kazmierczak K.M."/>
            <person name="Andrzejewski T.M."/>
            <person name="Davidsen T.M."/>
            <person name="Wayne K.J."/>
            <person name="Tettelin H."/>
            <person name="Glass J.I."/>
            <person name="Rusch D."/>
            <person name="Podicherti R."/>
            <person name="Tsui H.-C.T."/>
            <person name="Winkler M.E."/>
        </authorList>
    </citation>
    <scope>NUCLEOTIDE SEQUENCE</scope>
</reference>
<organism evidence="2">
    <name type="scientific">marine metagenome</name>
    <dbReference type="NCBI Taxonomy" id="408172"/>
    <lineage>
        <taxon>unclassified sequences</taxon>
        <taxon>metagenomes</taxon>
        <taxon>ecological metagenomes</taxon>
    </lineage>
</organism>
<dbReference type="EMBL" id="UINC01101981">
    <property type="protein sequence ID" value="SVC63238.1"/>
    <property type="molecule type" value="Genomic_DNA"/>
</dbReference>
<accession>A0A382NRY6</accession>